<dbReference type="EC" id="3.1.11.6" evidence="6"/>
<dbReference type="EMBL" id="CAESAQ020000043">
    <property type="protein sequence ID" value="CAB5497691.1"/>
    <property type="molecule type" value="Genomic_DNA"/>
</dbReference>
<reference evidence="9" key="1">
    <citation type="submission" date="2016-09" db="EMBL/GenBank/DDBJ databases">
        <title>Genome Sequence of Bathymodiolus thermophilus sulfur-oxidizing gill endosymbiont.</title>
        <authorList>
            <person name="Ponnudurai R."/>
            <person name="Kleiner M."/>
            <person name="Sayavedra L."/>
            <person name="Thuermer A."/>
            <person name="Felbeck H."/>
            <person name="Schlueter R."/>
            <person name="Schweder T."/>
            <person name="Markert S."/>
        </authorList>
    </citation>
    <scope>NUCLEOTIDE SEQUENCE [LARGE SCALE GENOMIC DNA]</scope>
    <source>
        <strain evidence="9">BAT/CrabSpa'14</strain>
    </source>
</reference>
<evidence type="ECO:0000256" key="5">
    <source>
        <dbReference type="ARBA" id="ARBA00022839"/>
    </source>
</evidence>
<dbReference type="InterPro" id="IPR037004">
    <property type="entry name" value="Exonuc_VII_ssu_sf"/>
</dbReference>
<dbReference type="PANTHER" id="PTHR34137">
    <property type="entry name" value="EXODEOXYRIBONUCLEASE 7 SMALL SUBUNIT"/>
    <property type="match status" value="1"/>
</dbReference>
<dbReference type="NCBIfam" id="TIGR01280">
    <property type="entry name" value="xseB"/>
    <property type="match status" value="1"/>
</dbReference>
<dbReference type="GO" id="GO:0009318">
    <property type="term" value="C:exodeoxyribonuclease VII complex"/>
    <property type="evidence" value="ECO:0007669"/>
    <property type="project" value="UniProtKB-UniRule"/>
</dbReference>
<evidence type="ECO:0000256" key="3">
    <source>
        <dbReference type="ARBA" id="ARBA00022722"/>
    </source>
</evidence>
<dbReference type="GO" id="GO:0005829">
    <property type="term" value="C:cytosol"/>
    <property type="evidence" value="ECO:0007669"/>
    <property type="project" value="TreeGrafter"/>
</dbReference>
<comment type="subunit">
    <text evidence="6">Heterooligomer composed of large and small subunits.</text>
</comment>
<reference evidence="7 10" key="3">
    <citation type="submission" date="2020-05" db="EMBL/GenBank/DDBJ databases">
        <authorList>
            <person name="Petersen J."/>
            <person name="Sayavedra L."/>
        </authorList>
    </citation>
    <scope>NUCLEOTIDE SEQUENCE [LARGE SCALE GENOMIC DNA]</scope>
    <source>
        <strain evidence="7">B thermophilus SOXS</strain>
    </source>
</reference>
<evidence type="ECO:0000313" key="10">
    <source>
        <dbReference type="Proteomes" id="UP000643672"/>
    </source>
</evidence>
<dbReference type="InterPro" id="IPR003761">
    <property type="entry name" value="Exonuc_VII_S"/>
</dbReference>
<evidence type="ECO:0000256" key="2">
    <source>
        <dbReference type="ARBA" id="ARBA00022490"/>
    </source>
</evidence>
<keyword evidence="3 6" id="KW-0540">Nuclease</keyword>
<dbReference type="PIRSF" id="PIRSF006488">
    <property type="entry name" value="Exonuc_VII_S"/>
    <property type="match status" value="1"/>
</dbReference>
<evidence type="ECO:0000313" key="9">
    <source>
        <dbReference type="Proteomes" id="UP000182798"/>
    </source>
</evidence>
<keyword evidence="2 6" id="KW-0963">Cytoplasm</keyword>
<dbReference type="Gene3D" id="1.10.287.1040">
    <property type="entry name" value="Exonuclease VII, small subunit"/>
    <property type="match status" value="1"/>
</dbReference>
<sequence length="79" mass="8925">MAKKFDFNKGLKDLEVIVQTMESGDLNLEDSLKHFERGVALTRQCQTALSEAEQKIAILSADDNYHTQQPLIQDSNKES</sequence>
<comment type="catalytic activity">
    <reaction evidence="6">
        <text>Exonucleolytic cleavage in either 5'- to 3'- or 3'- to 5'-direction to yield nucleoside 5'-phosphates.</text>
        <dbReference type="EC" id="3.1.11.6"/>
    </reaction>
</comment>
<proteinExistence type="inferred from homology"/>
<dbReference type="HAMAP" id="MF_00337">
    <property type="entry name" value="Exonuc_7_S"/>
    <property type="match status" value="1"/>
</dbReference>
<dbReference type="RefSeq" id="WP_071563783.1">
    <property type="nucleotide sequence ID" value="NZ_CAESAQ020000043.1"/>
</dbReference>
<name>A0A1J5UGV0_9GAMM</name>
<dbReference type="Proteomes" id="UP000182798">
    <property type="component" value="Unassembled WGS sequence"/>
</dbReference>
<evidence type="ECO:0000256" key="4">
    <source>
        <dbReference type="ARBA" id="ARBA00022801"/>
    </source>
</evidence>
<keyword evidence="10" id="KW-1185">Reference proteome</keyword>
<dbReference type="NCBIfam" id="NF002140">
    <property type="entry name" value="PRK00977.1-4"/>
    <property type="match status" value="1"/>
</dbReference>
<gene>
    <name evidence="6" type="primary">xseB</name>
    <name evidence="8" type="ORF">BGC33_15105</name>
    <name evidence="7" type="ORF">THERMOS_713</name>
</gene>
<evidence type="ECO:0000313" key="7">
    <source>
        <dbReference type="EMBL" id="CAB5497691.1"/>
    </source>
</evidence>
<evidence type="ECO:0000313" key="8">
    <source>
        <dbReference type="EMBL" id="OIR25141.1"/>
    </source>
</evidence>
<dbReference type="EMBL" id="MIQH01000398">
    <property type="protein sequence ID" value="OIR25141.1"/>
    <property type="molecule type" value="Genomic_DNA"/>
</dbReference>
<accession>A0A1J5UGV0</accession>
<comment type="function">
    <text evidence="6">Bidirectionally degrades single-stranded DNA into large acid-insoluble oligonucleotides, which are then degraded further into small acid-soluble oligonucleotides.</text>
</comment>
<comment type="subcellular location">
    <subcellularLocation>
        <location evidence="6">Cytoplasm</location>
    </subcellularLocation>
</comment>
<organism evidence="8 9">
    <name type="scientific">Bathymodiolus thermophilus thioautotrophic gill symbiont</name>
    <dbReference type="NCBI Taxonomy" id="2360"/>
    <lineage>
        <taxon>Bacteria</taxon>
        <taxon>Pseudomonadati</taxon>
        <taxon>Pseudomonadota</taxon>
        <taxon>Gammaproteobacteria</taxon>
        <taxon>sulfur-oxidizing symbionts</taxon>
    </lineage>
</organism>
<reference evidence="8" key="2">
    <citation type="journal article" date="2017" name="Stand. Genomic Sci.">
        <title>Genome sequence of the sulfur-oxidizing Bathymodiolus thermophilus gill endosymbiont.</title>
        <authorList>
            <person name="Ponnudurai R."/>
            <person name="Sayavedra L."/>
            <person name="Kleiner M."/>
            <person name="Heiden S.E."/>
            <person name="Thurmer A."/>
            <person name="Felbeck H."/>
            <person name="Schluter R."/>
            <person name="Sievert S.M."/>
            <person name="Daniel R."/>
            <person name="Schweder T."/>
            <person name="Markert S."/>
        </authorList>
    </citation>
    <scope>NUCLEOTIDE SEQUENCE</scope>
    <source>
        <strain evidence="8">BAT/CrabSpa'14</strain>
    </source>
</reference>
<keyword evidence="4 6" id="KW-0378">Hydrolase</keyword>
<comment type="similarity">
    <text evidence="1 6">Belongs to the XseB family.</text>
</comment>
<dbReference type="GO" id="GO:0008855">
    <property type="term" value="F:exodeoxyribonuclease VII activity"/>
    <property type="evidence" value="ECO:0007669"/>
    <property type="project" value="UniProtKB-UniRule"/>
</dbReference>
<dbReference type="PANTHER" id="PTHR34137:SF1">
    <property type="entry name" value="EXODEOXYRIBONUCLEASE 7 SMALL SUBUNIT"/>
    <property type="match status" value="1"/>
</dbReference>
<dbReference type="AlphaFoldDB" id="A0A1J5UGV0"/>
<protein>
    <recommendedName>
        <fullName evidence="6">Exodeoxyribonuclease 7 small subunit</fullName>
        <ecNumber evidence="6">3.1.11.6</ecNumber>
    </recommendedName>
    <alternativeName>
        <fullName evidence="6">Exodeoxyribonuclease VII small subunit</fullName>
        <shortName evidence="6">Exonuclease VII small subunit</shortName>
    </alternativeName>
</protein>
<dbReference type="Proteomes" id="UP000643672">
    <property type="component" value="Unassembled WGS sequence"/>
</dbReference>
<evidence type="ECO:0000256" key="6">
    <source>
        <dbReference type="HAMAP-Rule" id="MF_00337"/>
    </source>
</evidence>
<evidence type="ECO:0000256" key="1">
    <source>
        <dbReference type="ARBA" id="ARBA00009998"/>
    </source>
</evidence>
<comment type="caution">
    <text evidence="8">The sequence shown here is derived from an EMBL/GenBank/DDBJ whole genome shotgun (WGS) entry which is preliminary data.</text>
</comment>
<keyword evidence="5 6" id="KW-0269">Exonuclease</keyword>
<dbReference type="SUPFAM" id="SSF116842">
    <property type="entry name" value="XseB-like"/>
    <property type="match status" value="1"/>
</dbReference>
<dbReference type="OrthoDB" id="9801128at2"/>
<dbReference type="Pfam" id="PF02609">
    <property type="entry name" value="Exonuc_VII_S"/>
    <property type="match status" value="1"/>
</dbReference>
<dbReference type="GO" id="GO:0006308">
    <property type="term" value="P:DNA catabolic process"/>
    <property type="evidence" value="ECO:0007669"/>
    <property type="project" value="UniProtKB-UniRule"/>
</dbReference>